<dbReference type="AlphaFoldDB" id="A0A3R9ZZT9"/>
<protein>
    <submittedName>
        <fullName evidence="1">Uncharacterized protein</fullName>
    </submittedName>
</protein>
<name>A0A3R9ZZT9_9BACL</name>
<evidence type="ECO:0000313" key="2">
    <source>
        <dbReference type="Proteomes" id="UP000276128"/>
    </source>
</evidence>
<accession>A0A3R9ZZT9</accession>
<dbReference type="Proteomes" id="UP000276128">
    <property type="component" value="Unassembled WGS sequence"/>
</dbReference>
<dbReference type="RefSeq" id="WP_126144665.1">
    <property type="nucleotide sequence ID" value="NZ_RXHU01000110.1"/>
</dbReference>
<gene>
    <name evidence="1" type="ORF">EJQ19_28700</name>
</gene>
<sequence>MRTIYENYRGFKINKDDNSYTAIHSNCIIMNQSPLSQVLDTIDSYIDSQLNALQTDESTSYPQS</sequence>
<reference evidence="1 2" key="1">
    <citation type="submission" date="2018-12" db="EMBL/GenBank/DDBJ databases">
        <title>Bacillus ochoae sp. nov., Paenibacillus whitsoniae sp. nov., Paenibacillus spiritus sp. nov. Isolated from the Mars Exploration Rover during spacecraft assembly.</title>
        <authorList>
            <person name="Seuylemezian A."/>
            <person name="Vaishampayan P."/>
        </authorList>
    </citation>
    <scope>NUCLEOTIDE SEQUENCE [LARGE SCALE GENOMIC DNA]</scope>
    <source>
        <strain evidence="1 2">MER 54</strain>
    </source>
</reference>
<dbReference type="EMBL" id="RXHU01000110">
    <property type="protein sequence ID" value="RTE02839.1"/>
    <property type="molecule type" value="Genomic_DNA"/>
</dbReference>
<comment type="caution">
    <text evidence="1">The sequence shown here is derived from an EMBL/GenBank/DDBJ whole genome shotgun (WGS) entry which is preliminary data.</text>
</comment>
<organism evidence="1 2">
    <name type="scientific">Paenibacillus whitsoniae</name>
    <dbReference type="NCBI Taxonomy" id="2496558"/>
    <lineage>
        <taxon>Bacteria</taxon>
        <taxon>Bacillati</taxon>
        <taxon>Bacillota</taxon>
        <taxon>Bacilli</taxon>
        <taxon>Bacillales</taxon>
        <taxon>Paenibacillaceae</taxon>
        <taxon>Paenibacillus</taxon>
    </lineage>
</organism>
<dbReference type="OrthoDB" id="2626782at2"/>
<proteinExistence type="predicted"/>
<evidence type="ECO:0000313" key="1">
    <source>
        <dbReference type="EMBL" id="RTE02839.1"/>
    </source>
</evidence>
<keyword evidence="2" id="KW-1185">Reference proteome</keyword>